<evidence type="ECO:0000313" key="1">
    <source>
        <dbReference type="EMBL" id="UYV64842.1"/>
    </source>
</evidence>
<protein>
    <submittedName>
        <fullName evidence="1">MRPL39</fullName>
    </submittedName>
</protein>
<dbReference type="CDD" id="cd01667">
    <property type="entry name" value="TGS_ThrRS"/>
    <property type="match status" value="1"/>
</dbReference>
<dbReference type="Gene3D" id="3.10.20.30">
    <property type="match status" value="1"/>
</dbReference>
<name>A0ABY6K7N0_9ARAC</name>
<dbReference type="EMBL" id="CP092865">
    <property type="protein sequence ID" value="UYV64842.1"/>
    <property type="molecule type" value="Genomic_DNA"/>
</dbReference>
<accession>A0ABY6K7N0</accession>
<reference evidence="1 2" key="1">
    <citation type="submission" date="2022-01" db="EMBL/GenBank/DDBJ databases">
        <title>A chromosomal length assembly of Cordylochernes scorpioides.</title>
        <authorList>
            <person name="Zeh D."/>
            <person name="Zeh J."/>
        </authorList>
    </citation>
    <scope>NUCLEOTIDE SEQUENCE [LARGE SCALE GENOMIC DNA]</scope>
    <source>
        <strain evidence="1">IN4F17</strain>
        <tissue evidence="1">Whole Body</tissue>
    </source>
</reference>
<dbReference type="InterPro" id="IPR018163">
    <property type="entry name" value="Thr/Ala-tRNA-synth_IIc_edit"/>
</dbReference>
<sequence length="204" mass="23110">MFDAELEKQKLQVPRIEKIEVTYKGKPEPYLLKMNKNISTPLDCTKHMVRTLTLRSALAMVDDEPWDMNRPLKDSCELKLLDFHAVILLCCAQTFWRSCSFLLGKVIDKAFKEDFPVSLLEQLASLPDTVTVYRLGDYCDLSPGPMITQTGLIGRIDTTAIHPVNTPKGLLYRFQGIAIPSQIGLQEAAYRLILKRARKLVSTP</sequence>
<evidence type="ECO:0000313" key="2">
    <source>
        <dbReference type="Proteomes" id="UP001235939"/>
    </source>
</evidence>
<gene>
    <name evidence="1" type="ORF">LAZ67_3002142</name>
</gene>
<proteinExistence type="predicted"/>
<dbReference type="SUPFAM" id="SSF55186">
    <property type="entry name" value="ThrRS/AlaRS common domain"/>
    <property type="match status" value="1"/>
</dbReference>
<dbReference type="Proteomes" id="UP001235939">
    <property type="component" value="Chromosome 03"/>
</dbReference>
<organism evidence="1 2">
    <name type="scientific">Cordylochernes scorpioides</name>
    <dbReference type="NCBI Taxonomy" id="51811"/>
    <lineage>
        <taxon>Eukaryota</taxon>
        <taxon>Metazoa</taxon>
        <taxon>Ecdysozoa</taxon>
        <taxon>Arthropoda</taxon>
        <taxon>Chelicerata</taxon>
        <taxon>Arachnida</taxon>
        <taxon>Pseudoscorpiones</taxon>
        <taxon>Cheliferoidea</taxon>
        <taxon>Chernetidae</taxon>
        <taxon>Cordylochernes</taxon>
    </lineage>
</organism>
<dbReference type="Gene3D" id="3.30.980.10">
    <property type="entry name" value="Threonyl-trna Synthetase, Chain A, domain 2"/>
    <property type="match status" value="1"/>
</dbReference>
<dbReference type="InterPro" id="IPR012675">
    <property type="entry name" value="Beta-grasp_dom_sf"/>
</dbReference>
<keyword evidence="2" id="KW-1185">Reference proteome</keyword>